<proteinExistence type="predicted"/>
<dbReference type="AlphaFoldDB" id="A0A6J4QQ61"/>
<dbReference type="Pfam" id="PF13277">
    <property type="entry name" value="YmdB"/>
    <property type="match status" value="1"/>
</dbReference>
<feature type="active site" description="Proton donor" evidence="1">
    <location>
        <position position="108"/>
    </location>
</feature>
<dbReference type="PIRSF" id="PIRSF004789">
    <property type="entry name" value="DR1281"/>
    <property type="match status" value="1"/>
</dbReference>
<reference evidence="3" key="1">
    <citation type="submission" date="2020-02" db="EMBL/GenBank/DDBJ databases">
        <authorList>
            <person name="Meier V. D."/>
        </authorList>
    </citation>
    <scope>NUCLEOTIDE SEQUENCE</scope>
    <source>
        <strain evidence="3">AVDCRST_MAG78</strain>
    </source>
</reference>
<feature type="binding site" evidence="2">
    <location>
        <position position="79"/>
    </location>
    <ligand>
        <name>Fe cation</name>
        <dbReference type="ChEBI" id="CHEBI:24875"/>
        <label>1</label>
    </ligand>
</feature>
<feature type="binding site" evidence="2">
    <location>
        <position position="80"/>
    </location>
    <ligand>
        <name>Fe cation</name>
        <dbReference type="ChEBI" id="CHEBI:24875"/>
        <label>1</label>
    </ligand>
</feature>
<sequence length="301" mass="31724">MNRLRRGGSCYGPRTAGAERFVEGFAEGQGEFVHGQQDLTFRLLFIGDVVGEAGCAAVRALVPALRRELALEAVVANGENSAPTGRGITPEAASDLLSVVDFLTLGNHAFDAGGAGRFLEKEPRIVRPANLKPDSPGRGWGAFEAGGVRVGVVNVQGRVFMKHAPRSPFLAAEKALDELETVGVDLVLVDVHAEATSEKQAMGYHLASRAQAVVGTHTHVPTADARILSGGTAYVSDVGMTGGKESIIGFDKEDFLGLFLERGPARIGVSKGPAGLNAVVIQVEVEGCRATSIERVYREHA</sequence>
<dbReference type="PANTHER" id="PTHR36303">
    <property type="entry name" value="2',3'-CYCLIC-NUCLEOTIDE 2'-PHOSPHODIESTERASE"/>
    <property type="match status" value="1"/>
</dbReference>
<dbReference type="Gene3D" id="3.60.21.10">
    <property type="match status" value="1"/>
</dbReference>
<feature type="binding site" evidence="2">
    <location>
        <position position="217"/>
    </location>
    <ligand>
        <name>Fe cation</name>
        <dbReference type="ChEBI" id="CHEBI:24875"/>
        <label>2</label>
    </ligand>
</feature>
<feature type="binding site" evidence="2">
    <location>
        <position position="79"/>
    </location>
    <ligand>
        <name>Fe cation</name>
        <dbReference type="ChEBI" id="CHEBI:24875"/>
        <label>2</label>
    </ligand>
</feature>
<evidence type="ECO:0000313" key="3">
    <source>
        <dbReference type="EMBL" id="CAA9448650.1"/>
    </source>
</evidence>
<evidence type="ECO:0000256" key="2">
    <source>
        <dbReference type="PIRSR" id="PIRSR004789-51"/>
    </source>
</evidence>
<feature type="binding site" evidence="2">
    <location>
        <position position="48"/>
    </location>
    <ligand>
        <name>Fe cation</name>
        <dbReference type="ChEBI" id="CHEBI:24875"/>
        <label>1</label>
    </ligand>
</feature>
<accession>A0A6J4QQ61</accession>
<organism evidence="3">
    <name type="scientific">uncultured Rubrobacteraceae bacterium</name>
    <dbReference type="NCBI Taxonomy" id="349277"/>
    <lineage>
        <taxon>Bacteria</taxon>
        <taxon>Bacillati</taxon>
        <taxon>Actinomycetota</taxon>
        <taxon>Rubrobacteria</taxon>
        <taxon>Rubrobacterales</taxon>
        <taxon>Rubrobacteraceae</taxon>
        <taxon>environmental samples</taxon>
    </lineage>
</organism>
<evidence type="ECO:0000256" key="1">
    <source>
        <dbReference type="PIRSR" id="PIRSR004789-50"/>
    </source>
</evidence>
<keyword evidence="2" id="KW-0479">Metal-binding</keyword>
<name>A0A6J4QQ61_9ACTN</name>
<feature type="binding site" evidence="2">
    <location>
        <position position="219"/>
    </location>
    <ligand>
        <name>Fe cation</name>
        <dbReference type="ChEBI" id="CHEBI:24875"/>
        <label>1</label>
    </ligand>
</feature>
<dbReference type="InterPro" id="IPR005235">
    <property type="entry name" value="YmdB-like"/>
</dbReference>
<feature type="binding site" evidence="2">
    <location>
        <position position="192"/>
    </location>
    <ligand>
        <name>Fe cation</name>
        <dbReference type="ChEBI" id="CHEBI:24875"/>
        <label>2</label>
    </ligand>
</feature>
<dbReference type="EMBL" id="CADCVB010000211">
    <property type="protein sequence ID" value="CAA9448650.1"/>
    <property type="molecule type" value="Genomic_DNA"/>
</dbReference>
<dbReference type="GO" id="GO:0046872">
    <property type="term" value="F:metal ion binding"/>
    <property type="evidence" value="ECO:0007669"/>
    <property type="project" value="UniProtKB-KW"/>
</dbReference>
<dbReference type="InterPro" id="IPR029052">
    <property type="entry name" value="Metallo-depent_PP-like"/>
</dbReference>
<gene>
    <name evidence="3" type="ORF">AVDCRST_MAG78-3140</name>
</gene>
<feature type="binding site" evidence="2">
    <location>
        <position position="107"/>
    </location>
    <ligand>
        <name>Fe cation</name>
        <dbReference type="ChEBI" id="CHEBI:24875"/>
        <label>2</label>
    </ligand>
</feature>
<dbReference type="SUPFAM" id="SSF56300">
    <property type="entry name" value="Metallo-dependent phosphatases"/>
    <property type="match status" value="1"/>
</dbReference>
<dbReference type="PANTHER" id="PTHR36303:SF1">
    <property type="entry name" value="2',3'-CYCLIC-NUCLEOTIDE 2'-PHOSPHODIESTERASE"/>
    <property type="match status" value="1"/>
</dbReference>
<protein>
    <submittedName>
        <fullName evidence="3">Uncharacterized protein YmdB</fullName>
    </submittedName>
</protein>
<dbReference type="GO" id="GO:0004113">
    <property type="term" value="F:2',3'-cyclic-nucleotide 3'-phosphodiesterase activity"/>
    <property type="evidence" value="ECO:0007669"/>
    <property type="project" value="TreeGrafter"/>
</dbReference>